<dbReference type="InterPro" id="IPR036390">
    <property type="entry name" value="WH_DNA-bd_sf"/>
</dbReference>
<dbReference type="PANTHER" id="PTHR30537:SF3">
    <property type="entry name" value="TRANSCRIPTIONAL REGULATORY PROTEIN"/>
    <property type="match status" value="1"/>
</dbReference>
<dbReference type="InterPro" id="IPR005119">
    <property type="entry name" value="LysR_subst-bd"/>
</dbReference>
<evidence type="ECO:0000256" key="1">
    <source>
        <dbReference type="ARBA" id="ARBA00009437"/>
    </source>
</evidence>
<reference evidence="7" key="1">
    <citation type="journal article" date="2019" name="Int. J. Syst. Evol. Microbiol.">
        <title>The Global Catalogue of Microorganisms (GCM) 10K type strain sequencing project: providing services to taxonomists for standard genome sequencing and annotation.</title>
        <authorList>
            <consortium name="The Broad Institute Genomics Platform"/>
            <consortium name="The Broad Institute Genome Sequencing Center for Infectious Disease"/>
            <person name="Wu L."/>
            <person name="Ma J."/>
        </authorList>
    </citation>
    <scope>NUCLEOTIDE SEQUENCE [LARGE SCALE GENOMIC DNA]</scope>
    <source>
        <strain evidence="7">KACC 12507</strain>
    </source>
</reference>
<dbReference type="EMBL" id="JBHSGU010000001">
    <property type="protein sequence ID" value="MFC4698675.1"/>
    <property type="molecule type" value="Genomic_DNA"/>
</dbReference>
<comment type="caution">
    <text evidence="6">The sequence shown here is derived from an EMBL/GenBank/DDBJ whole genome shotgun (WGS) entry which is preliminary data.</text>
</comment>
<keyword evidence="4" id="KW-0804">Transcription</keyword>
<dbReference type="SUPFAM" id="SSF46785">
    <property type="entry name" value="Winged helix' DNA-binding domain"/>
    <property type="match status" value="1"/>
</dbReference>
<evidence type="ECO:0000256" key="4">
    <source>
        <dbReference type="ARBA" id="ARBA00023163"/>
    </source>
</evidence>
<dbReference type="RefSeq" id="WP_382405296.1">
    <property type="nucleotide sequence ID" value="NZ_JBHSGU010000001.1"/>
</dbReference>
<dbReference type="InterPro" id="IPR036388">
    <property type="entry name" value="WH-like_DNA-bd_sf"/>
</dbReference>
<protein>
    <submittedName>
        <fullName evidence="6">LysR family transcriptional regulator</fullName>
    </submittedName>
</protein>
<evidence type="ECO:0000256" key="3">
    <source>
        <dbReference type="ARBA" id="ARBA00023125"/>
    </source>
</evidence>
<organism evidence="6 7">
    <name type="scientific">Glaciecola siphonariae</name>
    <dbReference type="NCBI Taxonomy" id="521012"/>
    <lineage>
        <taxon>Bacteria</taxon>
        <taxon>Pseudomonadati</taxon>
        <taxon>Pseudomonadota</taxon>
        <taxon>Gammaproteobacteria</taxon>
        <taxon>Alteromonadales</taxon>
        <taxon>Alteromonadaceae</taxon>
        <taxon>Glaciecola</taxon>
    </lineage>
</organism>
<evidence type="ECO:0000313" key="6">
    <source>
        <dbReference type="EMBL" id="MFC4698675.1"/>
    </source>
</evidence>
<dbReference type="Pfam" id="PF00126">
    <property type="entry name" value="HTH_1"/>
    <property type="match status" value="1"/>
</dbReference>
<evidence type="ECO:0000259" key="5">
    <source>
        <dbReference type="PROSITE" id="PS50931"/>
    </source>
</evidence>
<dbReference type="Gene3D" id="1.10.10.10">
    <property type="entry name" value="Winged helix-like DNA-binding domain superfamily/Winged helix DNA-binding domain"/>
    <property type="match status" value="1"/>
</dbReference>
<dbReference type="Gene3D" id="3.40.190.290">
    <property type="match status" value="1"/>
</dbReference>
<dbReference type="InterPro" id="IPR058163">
    <property type="entry name" value="LysR-type_TF_proteobact-type"/>
</dbReference>
<comment type="similarity">
    <text evidence="1">Belongs to the LysR transcriptional regulatory family.</text>
</comment>
<evidence type="ECO:0000256" key="2">
    <source>
        <dbReference type="ARBA" id="ARBA00023015"/>
    </source>
</evidence>
<feature type="domain" description="HTH lysR-type" evidence="5">
    <location>
        <begin position="11"/>
        <end position="68"/>
    </location>
</feature>
<gene>
    <name evidence="6" type="ORF">ACFO4O_00690</name>
</gene>
<dbReference type="PROSITE" id="PS50931">
    <property type="entry name" value="HTH_LYSR"/>
    <property type="match status" value="1"/>
</dbReference>
<dbReference type="Proteomes" id="UP001595897">
    <property type="component" value="Unassembled WGS sequence"/>
</dbReference>
<keyword evidence="3" id="KW-0238">DNA-binding</keyword>
<accession>A0ABV9LS76</accession>
<name>A0ABV9LS76_9ALTE</name>
<sequence>MSQSRKHLKQINWEDIRYLGAIYQYKSVRASARFLGVHHSTVSRRMDALEHSASSKLLHRTPEGFVLTEAGELLAQTANNIEDMVFRAQRLIAGGESALKGKITVSMPEPIATQVFAKHLAQFRQRYPKLEVCMSSTYEMVDLARQQADIVIRLSNSPDENLFGKRLFSYYSCAYVAKDAEKRLSQNNWQDCQWIAWSETSSIDTSWLRDSGLDRIKFWGKFPDLIMQTELAAKGLGLAFLPCFLGDTHPNLTRVNSAKPIKERDLWILTHTDLKKSKKVRAFMQFAEQILLQYKPQFEGDLTEAQTSN</sequence>
<dbReference type="InterPro" id="IPR000847">
    <property type="entry name" value="LysR_HTH_N"/>
</dbReference>
<dbReference type="SUPFAM" id="SSF53850">
    <property type="entry name" value="Periplasmic binding protein-like II"/>
    <property type="match status" value="1"/>
</dbReference>
<proteinExistence type="inferred from homology"/>
<keyword evidence="7" id="KW-1185">Reference proteome</keyword>
<keyword evidence="2" id="KW-0805">Transcription regulation</keyword>
<evidence type="ECO:0000313" key="7">
    <source>
        <dbReference type="Proteomes" id="UP001595897"/>
    </source>
</evidence>
<dbReference type="PANTHER" id="PTHR30537">
    <property type="entry name" value="HTH-TYPE TRANSCRIPTIONAL REGULATOR"/>
    <property type="match status" value="1"/>
</dbReference>
<dbReference type="Pfam" id="PF03466">
    <property type="entry name" value="LysR_substrate"/>
    <property type="match status" value="1"/>
</dbReference>